<dbReference type="Proteomes" id="UP000237105">
    <property type="component" value="Unassembled WGS sequence"/>
</dbReference>
<evidence type="ECO:0000313" key="3">
    <source>
        <dbReference type="Proteomes" id="UP000237105"/>
    </source>
</evidence>
<name>A0A2P5DMJ3_PARAD</name>
<organism evidence="2 3">
    <name type="scientific">Parasponia andersonii</name>
    <name type="common">Sponia andersonii</name>
    <dbReference type="NCBI Taxonomy" id="3476"/>
    <lineage>
        <taxon>Eukaryota</taxon>
        <taxon>Viridiplantae</taxon>
        <taxon>Streptophyta</taxon>
        <taxon>Embryophyta</taxon>
        <taxon>Tracheophyta</taxon>
        <taxon>Spermatophyta</taxon>
        <taxon>Magnoliopsida</taxon>
        <taxon>eudicotyledons</taxon>
        <taxon>Gunneridae</taxon>
        <taxon>Pentapetalae</taxon>
        <taxon>rosids</taxon>
        <taxon>fabids</taxon>
        <taxon>Rosales</taxon>
        <taxon>Cannabaceae</taxon>
        <taxon>Parasponia</taxon>
    </lineage>
</organism>
<reference evidence="3" key="1">
    <citation type="submission" date="2016-06" db="EMBL/GenBank/DDBJ databases">
        <title>Parallel loss of symbiosis genes in relatives of nitrogen-fixing non-legume Parasponia.</title>
        <authorList>
            <person name="Van Velzen R."/>
            <person name="Holmer R."/>
            <person name="Bu F."/>
            <person name="Rutten L."/>
            <person name="Van Zeijl A."/>
            <person name="Liu W."/>
            <person name="Santuari L."/>
            <person name="Cao Q."/>
            <person name="Sharma T."/>
            <person name="Shen D."/>
            <person name="Roswanjaya Y."/>
            <person name="Wardhani T."/>
            <person name="Kalhor M.S."/>
            <person name="Jansen J."/>
            <person name="Van den Hoogen J."/>
            <person name="Gungor B."/>
            <person name="Hartog M."/>
            <person name="Hontelez J."/>
            <person name="Verver J."/>
            <person name="Yang W.-C."/>
            <person name="Schijlen E."/>
            <person name="Repin R."/>
            <person name="Schilthuizen M."/>
            <person name="Schranz E."/>
            <person name="Heidstra R."/>
            <person name="Miyata K."/>
            <person name="Fedorova E."/>
            <person name="Kohlen W."/>
            <person name="Bisseling T."/>
            <person name="Smit S."/>
            <person name="Geurts R."/>
        </authorList>
    </citation>
    <scope>NUCLEOTIDE SEQUENCE [LARGE SCALE GENOMIC DNA]</scope>
    <source>
        <strain evidence="3">cv. WU1-14</strain>
    </source>
</reference>
<feature type="transmembrane region" description="Helical" evidence="1">
    <location>
        <begin position="45"/>
        <end position="63"/>
    </location>
</feature>
<keyword evidence="1" id="KW-1133">Transmembrane helix</keyword>
<evidence type="ECO:0000313" key="2">
    <source>
        <dbReference type="EMBL" id="PON74506.1"/>
    </source>
</evidence>
<sequence length="82" mass="9228">MENLATRNISSNSVCGGCGMEVYALLTCWNAKDCWKVTMFLHNAVFYYEVFGLIVIGSVIMEVENVMPRITAEILANFLEEI</sequence>
<gene>
    <name evidence="2" type="ORF">PanWU01x14_049130</name>
</gene>
<dbReference type="AlphaFoldDB" id="A0A2P5DMJ3"/>
<keyword evidence="1" id="KW-0472">Membrane</keyword>
<accession>A0A2P5DMJ3</accession>
<dbReference type="EMBL" id="JXTB01000028">
    <property type="protein sequence ID" value="PON74506.1"/>
    <property type="molecule type" value="Genomic_DNA"/>
</dbReference>
<keyword evidence="1" id="KW-0812">Transmembrane</keyword>
<comment type="caution">
    <text evidence="2">The sequence shown here is derived from an EMBL/GenBank/DDBJ whole genome shotgun (WGS) entry which is preliminary data.</text>
</comment>
<keyword evidence="3" id="KW-1185">Reference proteome</keyword>
<protein>
    <recommendedName>
        <fullName evidence="4">Transmembrane protein</fullName>
    </recommendedName>
</protein>
<evidence type="ECO:0008006" key="4">
    <source>
        <dbReference type="Google" id="ProtNLM"/>
    </source>
</evidence>
<evidence type="ECO:0000256" key="1">
    <source>
        <dbReference type="SAM" id="Phobius"/>
    </source>
</evidence>
<proteinExistence type="predicted"/>